<dbReference type="PANTHER" id="PTHR23028:SF53">
    <property type="entry name" value="ACYL_TRANSF_3 DOMAIN-CONTAINING PROTEIN"/>
    <property type="match status" value="1"/>
</dbReference>
<name>A0ABX2CHJ0_9BRAD</name>
<protein>
    <submittedName>
        <fullName evidence="5">Acyltransferase family protein</fullName>
    </submittedName>
</protein>
<feature type="transmembrane region" description="Helical" evidence="2">
    <location>
        <begin position="246"/>
        <end position="265"/>
    </location>
</feature>
<comment type="caution">
    <text evidence="5">The sequence shown here is derived from an EMBL/GenBank/DDBJ whole genome shotgun (WGS) entry which is preliminary data.</text>
</comment>
<feature type="transmembrane region" description="Helical" evidence="2">
    <location>
        <begin position="367"/>
        <end position="387"/>
    </location>
</feature>
<feature type="transmembrane region" description="Helical" evidence="2">
    <location>
        <begin position="303"/>
        <end position="322"/>
    </location>
</feature>
<keyword evidence="5" id="KW-0808">Transferase</keyword>
<keyword evidence="5" id="KW-0012">Acyltransferase</keyword>
<keyword evidence="6" id="KW-1185">Reference proteome</keyword>
<feature type="transmembrane region" description="Helical" evidence="2">
    <location>
        <begin position="277"/>
        <end position="298"/>
    </location>
</feature>
<dbReference type="InterPro" id="IPR050879">
    <property type="entry name" value="Acyltransferase_3"/>
</dbReference>
<evidence type="ECO:0000313" key="6">
    <source>
        <dbReference type="Proteomes" id="UP000886476"/>
    </source>
</evidence>
<feature type="transmembrane region" description="Helical" evidence="2">
    <location>
        <begin position="188"/>
        <end position="206"/>
    </location>
</feature>
<organism evidence="5 6">
    <name type="scientific">Bradyrhizobium aeschynomenes</name>
    <dbReference type="NCBI Taxonomy" id="2734909"/>
    <lineage>
        <taxon>Bacteria</taxon>
        <taxon>Pseudomonadati</taxon>
        <taxon>Pseudomonadota</taxon>
        <taxon>Alphaproteobacteria</taxon>
        <taxon>Hyphomicrobiales</taxon>
        <taxon>Nitrobacteraceae</taxon>
        <taxon>Bradyrhizobium</taxon>
    </lineage>
</organism>
<gene>
    <name evidence="5" type="ORF">HL667_21830</name>
</gene>
<evidence type="ECO:0000259" key="3">
    <source>
        <dbReference type="Pfam" id="PF01757"/>
    </source>
</evidence>
<dbReference type="EMBL" id="JABFDN010000007">
    <property type="protein sequence ID" value="NPU67658.1"/>
    <property type="molecule type" value="Genomic_DNA"/>
</dbReference>
<dbReference type="GO" id="GO:0016746">
    <property type="term" value="F:acyltransferase activity"/>
    <property type="evidence" value="ECO:0007669"/>
    <property type="project" value="UniProtKB-KW"/>
</dbReference>
<evidence type="ECO:0000259" key="4">
    <source>
        <dbReference type="Pfam" id="PF19040"/>
    </source>
</evidence>
<keyword evidence="2" id="KW-0812">Transmembrane</keyword>
<dbReference type="SUPFAM" id="SSF52266">
    <property type="entry name" value="SGNH hydrolase"/>
    <property type="match status" value="1"/>
</dbReference>
<evidence type="ECO:0000313" key="5">
    <source>
        <dbReference type="EMBL" id="NPU67658.1"/>
    </source>
</evidence>
<dbReference type="Pfam" id="PF19040">
    <property type="entry name" value="SGNH"/>
    <property type="match status" value="1"/>
</dbReference>
<reference evidence="5" key="1">
    <citation type="submission" date="2020-05" db="EMBL/GenBank/DDBJ databases">
        <title>Nod-independent and nitrogen-fixing Bradyrhizobium aeschynomene sp. nov. isolated from nodules of Aeschynomene indica.</title>
        <authorList>
            <person name="Zhang Z."/>
        </authorList>
    </citation>
    <scope>NUCLEOTIDE SEQUENCE</scope>
    <source>
        <strain evidence="5">83012</strain>
    </source>
</reference>
<dbReference type="Pfam" id="PF01757">
    <property type="entry name" value="Acyl_transf_3"/>
    <property type="match status" value="1"/>
</dbReference>
<sequence length="659" mass="71113">MTIAGSLDGRAATGRTPPSPSPAHTLPYRPDIDGLRAVAVIAVLVFHAFPWLMPGGFAGVDVFFVISGYLITGIIDRQCADKTFGFATFYARRILRIFPSLITVVVATFAIAWFVLPVAAMEALGSNIKGAAAFIENFMLHEQIVGYFDPGAERLPLLHLWSLGIEEQYYIVWPAAFVLIARLPSWKAAIVAALGLGSLVVCLTTPAREAAWAFYSPTTRGWELLAGSFLAVWLRQRADRRIGPGTSNLLAALGVAGIAFALFGFSATSPWPGVRTIVPVLATMALIATGGTPVQWVLARPALVFVGLISYPLYLWHFPLIAFTKLHFGGGAPAWSLLAVLALSAVLAWLTYRFIEQPIRFGAAPVGWRVGALLAAMAAMIPVGIAATSTHGLPVRFAPEIRPFMLSGTETSSHWRRGRCLLLLQPASAFGADCAGRGGRPLLLIWGDSYGAALYPGLLHVSAERGYDVAQYTASACPPLIGYTLAARPFCKSINDDVVLRIGRLQPDVVILDATWGHAEAVLREDLPRTVAQLRANGIARIVVMGPPPSWQGVGLSHNVLDYYRQTGAVLPERTFFRSNDEWTRGRDALFRELTRELGIDYISVRDVFCNDEGCLSRIGPGASQLTAFDPGHLTVPGAIFLARHTIDGLLGPAQRPSP</sequence>
<keyword evidence="2" id="KW-1133">Transmembrane helix</keyword>
<dbReference type="RefSeq" id="WP_172112726.1">
    <property type="nucleotide sequence ID" value="NZ_JABFDN010000007.1"/>
</dbReference>
<feature type="transmembrane region" description="Helical" evidence="2">
    <location>
        <begin position="58"/>
        <end position="76"/>
    </location>
</feature>
<feature type="transmembrane region" description="Helical" evidence="2">
    <location>
        <begin position="97"/>
        <end position="116"/>
    </location>
</feature>
<accession>A0ABX2CHJ0</accession>
<feature type="domain" description="SGNH" evidence="4">
    <location>
        <begin position="432"/>
        <end position="645"/>
    </location>
</feature>
<feature type="domain" description="Acyltransferase 3" evidence="3">
    <location>
        <begin position="31"/>
        <end position="353"/>
    </location>
</feature>
<feature type="transmembrane region" description="Helical" evidence="2">
    <location>
        <begin position="334"/>
        <end position="355"/>
    </location>
</feature>
<dbReference type="Proteomes" id="UP000886476">
    <property type="component" value="Unassembled WGS sequence"/>
</dbReference>
<evidence type="ECO:0000256" key="1">
    <source>
        <dbReference type="SAM" id="MobiDB-lite"/>
    </source>
</evidence>
<evidence type="ECO:0000256" key="2">
    <source>
        <dbReference type="SAM" id="Phobius"/>
    </source>
</evidence>
<dbReference type="InterPro" id="IPR043968">
    <property type="entry name" value="SGNH"/>
</dbReference>
<dbReference type="InterPro" id="IPR002656">
    <property type="entry name" value="Acyl_transf_3_dom"/>
</dbReference>
<dbReference type="PANTHER" id="PTHR23028">
    <property type="entry name" value="ACETYLTRANSFERASE"/>
    <property type="match status" value="1"/>
</dbReference>
<keyword evidence="2" id="KW-0472">Membrane</keyword>
<feature type="region of interest" description="Disordered" evidence="1">
    <location>
        <begin position="1"/>
        <end position="25"/>
    </location>
</feature>
<proteinExistence type="predicted"/>